<sequence>MKVVVTELVSEDFDYEMLEIVIDDTTKFKVDNADDSPEDNTLSRNFSDCYDIPALLKKAWEAGKRGEEFNLYYVKGDKY</sequence>
<name>A0A7U3NJT5_9CAUD</name>
<reference evidence="1 2" key="1">
    <citation type="submission" date="2020-10" db="EMBL/GenBank/DDBJ databases">
        <authorList>
            <person name="Kazantseva O.A."/>
            <person name="Piligrimova E.G."/>
            <person name="Shadrin A.M."/>
        </authorList>
    </citation>
    <scope>NUCLEOTIDE SEQUENCE [LARGE SCALE GENOMIC DNA]</scope>
</reference>
<evidence type="ECO:0000313" key="1">
    <source>
        <dbReference type="EMBL" id="QOV08276.1"/>
    </source>
</evidence>
<keyword evidence="2" id="KW-1185">Reference proteome</keyword>
<gene>
    <name evidence="1" type="ORF">Kirov_77</name>
</gene>
<accession>A0A7U3NJT5</accession>
<protein>
    <submittedName>
        <fullName evidence="1">Uncharacterized protein</fullName>
    </submittedName>
</protein>
<organism evidence="1 2">
    <name type="scientific">Bacillus phage Kirov</name>
    <dbReference type="NCBI Taxonomy" id="2783539"/>
    <lineage>
        <taxon>Viruses</taxon>
        <taxon>Duplodnaviria</taxon>
        <taxon>Heunggongvirae</taxon>
        <taxon>Uroviricota</taxon>
        <taxon>Caudoviricetes</taxon>
        <taxon>Andregratiavirinae</taxon>
        <taxon>Kirovvirus</taxon>
        <taxon>Kirovvirus kirov</taxon>
    </lineage>
</organism>
<evidence type="ECO:0000313" key="2">
    <source>
        <dbReference type="Proteomes" id="UP000594029"/>
    </source>
</evidence>
<dbReference type="Proteomes" id="UP000594029">
    <property type="component" value="Segment"/>
</dbReference>
<dbReference type="EMBL" id="MW084976">
    <property type="protein sequence ID" value="QOV08276.1"/>
    <property type="molecule type" value="Genomic_DNA"/>
</dbReference>
<proteinExistence type="predicted"/>